<sequence length="68" mass="7651">MCPVSQGLAERSDHVEDFFVAMARRGVAWVERARKSASRNKLDDQPFVSLTLAAAQRAFCVVAERELR</sequence>
<protein>
    <submittedName>
        <fullName evidence="1">Uncharacterized protein</fullName>
    </submittedName>
</protein>
<proteinExistence type="predicted"/>
<dbReference type="PATRIC" id="fig|106592.7.peg.5307"/>
<gene>
    <name evidence="1" type="ORF">AC244_30650</name>
</gene>
<accession>A0A0L8BG88</accession>
<reference evidence="1" key="2">
    <citation type="journal article" date="2017" name="J Genomics">
        <title>Genomic characterization of eight Ensifer strains isolated from pristine caves and a whole genome phylogeny of Ensifer (Sinorhizobium).</title>
        <authorList>
            <person name="Kumar H."/>
            <person name="Gan H."/>
            <person name="Tan M."/>
            <person name="Eng W."/>
            <person name="Barton H."/>
            <person name="Hudson A."/>
            <person name="Savka M."/>
        </authorList>
    </citation>
    <scope>NUCLEOTIDE SEQUENCE</scope>
    <source>
        <strain evidence="1">SD006</strain>
    </source>
</reference>
<comment type="caution">
    <text evidence="1">The sequence shown here is derived from an EMBL/GenBank/DDBJ whole genome shotgun (WGS) entry which is preliminary data.</text>
</comment>
<evidence type="ECO:0000313" key="1">
    <source>
        <dbReference type="EMBL" id="KOF13599.1"/>
    </source>
</evidence>
<dbReference type="EMBL" id="LGAP01000035">
    <property type="protein sequence ID" value="KOF13599.1"/>
    <property type="molecule type" value="Genomic_DNA"/>
</dbReference>
<organism evidence="1">
    <name type="scientific">Ensifer adhaerens</name>
    <name type="common">Sinorhizobium morelense</name>
    <dbReference type="NCBI Taxonomy" id="106592"/>
    <lineage>
        <taxon>Bacteria</taxon>
        <taxon>Pseudomonadati</taxon>
        <taxon>Pseudomonadota</taxon>
        <taxon>Alphaproteobacteria</taxon>
        <taxon>Hyphomicrobiales</taxon>
        <taxon>Rhizobiaceae</taxon>
        <taxon>Sinorhizobium/Ensifer group</taxon>
        <taxon>Ensifer</taxon>
    </lineage>
</organism>
<name>A0A0L8BG88_ENSAD</name>
<reference evidence="1" key="1">
    <citation type="submission" date="2015-07" db="EMBL/GenBank/DDBJ databases">
        <authorList>
            <person name="Eng W.W.H."/>
            <person name="Gan H.M."/>
            <person name="Barton H.A."/>
            <person name="Savka M.A."/>
        </authorList>
    </citation>
    <scope>NUCLEOTIDE SEQUENCE</scope>
    <source>
        <strain evidence="1">SD006</strain>
    </source>
</reference>
<dbReference type="AlphaFoldDB" id="A0A0L8BG88"/>
<dbReference type="Proteomes" id="UP000037425">
    <property type="component" value="Unassembled WGS sequence"/>
</dbReference>